<accession>A0AAD9D158</accession>
<name>A0AAD9D158_PAPLA</name>
<dbReference type="EMBL" id="JAODAN010000005">
    <property type="protein sequence ID" value="KAK1924138.1"/>
    <property type="molecule type" value="Genomic_DNA"/>
</dbReference>
<dbReference type="AlphaFoldDB" id="A0AAD9D158"/>
<feature type="region of interest" description="Disordered" evidence="1">
    <location>
        <begin position="150"/>
        <end position="211"/>
    </location>
</feature>
<keyword evidence="3" id="KW-1185">Reference proteome</keyword>
<sequence length="211" mass="23830">MRPGPSPFALFRSAGRANKTTWTSRRTISTPRLGEIDMPPPPRMSKRLRPLLPFFFWWSVITSLAVHRLQLRQRAEIELGVVNAKITVLDSLIKRTQAGEVLDDEQVQRELEMVGLKERKRSSEVEGAEREIVKDVTWKEALFGRKRQRGDLSDKDQQAVVEPKTEAEEVQEWADAVKEVTSEPVSTPPPSSNASERAGAARRAPSTTVYL</sequence>
<organism evidence="2 3">
    <name type="scientific">Papiliotrema laurentii</name>
    <name type="common">Cryptococcus laurentii</name>
    <dbReference type="NCBI Taxonomy" id="5418"/>
    <lineage>
        <taxon>Eukaryota</taxon>
        <taxon>Fungi</taxon>
        <taxon>Dikarya</taxon>
        <taxon>Basidiomycota</taxon>
        <taxon>Agaricomycotina</taxon>
        <taxon>Tremellomycetes</taxon>
        <taxon>Tremellales</taxon>
        <taxon>Rhynchogastremaceae</taxon>
        <taxon>Papiliotrema</taxon>
    </lineage>
</organism>
<reference evidence="2" key="1">
    <citation type="submission" date="2023-02" db="EMBL/GenBank/DDBJ databases">
        <title>Identification and recombinant expression of a fungal hydrolase from Papiliotrema laurentii that hydrolyzes apple cutin and clears colloidal polyester polyurethane.</title>
        <authorList>
            <consortium name="DOE Joint Genome Institute"/>
            <person name="Roman V.A."/>
            <person name="Bojanowski C."/>
            <person name="Crable B.R."/>
            <person name="Wagner D.N."/>
            <person name="Hung C.S."/>
            <person name="Nadeau L.J."/>
            <person name="Schratz L."/>
            <person name="Haridas S."/>
            <person name="Pangilinan J."/>
            <person name="Lipzen A."/>
            <person name="Na H."/>
            <person name="Yan M."/>
            <person name="Ng V."/>
            <person name="Grigoriev I.V."/>
            <person name="Spatafora J.W."/>
            <person name="Barlow D."/>
            <person name="Biffinger J."/>
            <person name="Kelley-Loughnane N."/>
            <person name="Varaljay V.A."/>
            <person name="Crookes-Goodson W.J."/>
        </authorList>
    </citation>
    <scope>NUCLEOTIDE SEQUENCE</scope>
    <source>
        <strain evidence="2">5307AH</strain>
    </source>
</reference>
<proteinExistence type="predicted"/>
<comment type="caution">
    <text evidence="2">The sequence shown here is derived from an EMBL/GenBank/DDBJ whole genome shotgun (WGS) entry which is preliminary data.</text>
</comment>
<gene>
    <name evidence="2" type="ORF">DB88DRAFT_472704</name>
</gene>
<protein>
    <submittedName>
        <fullName evidence="2">Uncharacterized protein</fullName>
    </submittedName>
</protein>
<dbReference type="Proteomes" id="UP001182556">
    <property type="component" value="Unassembled WGS sequence"/>
</dbReference>
<feature type="compositionally biased region" description="Basic and acidic residues" evidence="1">
    <location>
        <begin position="150"/>
        <end position="167"/>
    </location>
</feature>
<evidence type="ECO:0000313" key="2">
    <source>
        <dbReference type="EMBL" id="KAK1924138.1"/>
    </source>
</evidence>
<evidence type="ECO:0000256" key="1">
    <source>
        <dbReference type="SAM" id="MobiDB-lite"/>
    </source>
</evidence>
<evidence type="ECO:0000313" key="3">
    <source>
        <dbReference type="Proteomes" id="UP001182556"/>
    </source>
</evidence>